<feature type="domain" description="CO dehydrogenase/acetyl-CoA synthase complex beta subunit C-terminal" evidence="9">
    <location>
        <begin position="480"/>
        <end position="724"/>
    </location>
</feature>
<keyword evidence="5" id="KW-0479">Metal-binding</keyword>
<evidence type="ECO:0000313" key="11">
    <source>
        <dbReference type="Proteomes" id="UP000176244"/>
    </source>
</evidence>
<dbReference type="EC" id="2.3.1.169" evidence="1"/>
<evidence type="ECO:0000259" key="8">
    <source>
        <dbReference type="Pfam" id="PF18537"/>
    </source>
</evidence>
<keyword evidence="7" id="KW-0411">Iron-sulfur</keyword>
<dbReference type="NCBIfam" id="NF003379">
    <property type="entry name" value="PRK04456.1"/>
    <property type="match status" value="1"/>
</dbReference>
<dbReference type="GO" id="GO:0043885">
    <property type="term" value="F:anaerobic carbon-monoxide dehydrogenase activity"/>
    <property type="evidence" value="ECO:0007669"/>
    <property type="project" value="InterPro"/>
</dbReference>
<dbReference type="GO" id="GO:0006084">
    <property type="term" value="P:acetyl-CoA metabolic process"/>
    <property type="evidence" value="ECO:0007669"/>
    <property type="project" value="InterPro"/>
</dbReference>
<dbReference type="OrthoDB" id="9759545at2"/>
<gene>
    <name evidence="10" type="ORF">ACWI_32100</name>
</gene>
<evidence type="ECO:0000256" key="5">
    <source>
        <dbReference type="ARBA" id="ARBA00022723"/>
    </source>
</evidence>
<name>A0A1F2PDM8_9FIRM</name>
<dbReference type="Pfam" id="PF18537">
    <property type="entry name" value="CODH_A_N"/>
    <property type="match status" value="1"/>
</dbReference>
<dbReference type="InterPro" id="IPR038571">
    <property type="entry name" value="CO_DH/Ac-CoA_synth_bsu_3_sf"/>
</dbReference>
<dbReference type="Pfam" id="PF03598">
    <property type="entry name" value="CdhC"/>
    <property type="match status" value="1"/>
</dbReference>
<dbReference type="Proteomes" id="UP000176244">
    <property type="component" value="Unassembled WGS sequence"/>
</dbReference>
<dbReference type="PANTHER" id="PTHR42281">
    <property type="match status" value="1"/>
</dbReference>
<dbReference type="Gene3D" id="3.40.1470.10">
    <property type="entry name" value="Bifunctional carbon monoxide dehydrogenase/acetyl-coa synthase(codh/acs), Chain M, domain 5"/>
    <property type="match status" value="1"/>
</dbReference>
<evidence type="ECO:0000256" key="4">
    <source>
        <dbReference type="ARBA" id="ARBA00022679"/>
    </source>
</evidence>
<feature type="domain" description="Carbon monoxide dehydrogenase subunit alpha ,N-terminal" evidence="8">
    <location>
        <begin position="21"/>
        <end position="103"/>
    </location>
</feature>
<dbReference type="Gene3D" id="3.30.1650.10">
    <property type="entry name" value="Bifunctional carbon monoxide dehydrogenase/acetyl-coa synthase(codh/acs), Chain M, domain 3"/>
    <property type="match status" value="1"/>
</dbReference>
<keyword evidence="2" id="KW-0004">4Fe-4S</keyword>
<keyword evidence="6" id="KW-0408">Iron</keyword>
<evidence type="ECO:0000256" key="7">
    <source>
        <dbReference type="ARBA" id="ARBA00023014"/>
    </source>
</evidence>
<sequence length="724" mass="79474">MNMNLFDIVYDGQAQYQQRAEEMVAKVVAEKGKETPVKFPGTAYALPCIYAITGKKITNVGELEEALELAKAKVNRTNYLQEGLDAGTSAAMCAEIIEAVKYVYEELPYEGRHVEDLNTTDARCLGHITDAEVRNFGVPLVTDDIPGVAVIIGECSDAEMLASIVKDYQGKGLLTFMVGKVIDQAIEQKIKMGIDLRVIPLGYEIESVIHVVSVAIRASLIFGATPPGDFVAHRTYTKNRVKAFVNVFGPWDNKIIAAGAAAIELGFPAITETYINEVPTLLLNQPDNSKVVATSLEARGIKIKVTEIDCPVAVSSAFEGERVRKDTMFAEFGGNKTECWELVTTGDVAEMEDHKITVVGPDIDDAMFEGKDVVRLPMGVVVKVGGKAMQKDFETVLERRIHYFTNYIEGAMHVGQRNIAWIRLTKEAFEKGFRLRHIGEVLYAKMRSDFDKVVDKCEVTIYTNAEDVKRLGEELVKPIYAERDERMGALTDESVDEFYTCLLCQSFAPSHVCVVTPERLGLCGAVSWLDAKATKELDPTGPNQPIVKGEATDERLGRWDSVNEVVARDSQGAVEAVTLYSILEDPMTSCGCFECICGIMPEANGVIIVNREFGDTSPVGMTFGELASMTGGGVQTPGFMGHGRFLIGSKKFMSAEGGLQRIVWMPKELKDDVAERLNKAVFEMTGIENFADMVCDETIASDSEAVLEFLESKGHPALAMDPIM</sequence>
<dbReference type="InterPro" id="IPR016099">
    <property type="entry name" value="Prismane-like_a/b-sand"/>
</dbReference>
<dbReference type="NCBIfam" id="TIGR00316">
    <property type="entry name" value="cdhC"/>
    <property type="match status" value="1"/>
</dbReference>
<dbReference type="GO" id="GO:0043884">
    <property type="term" value="F:CO-methylating acetyl-CoA synthase activity"/>
    <property type="evidence" value="ECO:0007669"/>
    <property type="project" value="UniProtKB-EC"/>
</dbReference>
<keyword evidence="4 10" id="KW-0808">Transferase</keyword>
<evidence type="ECO:0000256" key="3">
    <source>
        <dbReference type="ARBA" id="ARBA00022596"/>
    </source>
</evidence>
<dbReference type="STRING" id="52694.ACWI_32100"/>
<evidence type="ECO:0000256" key="2">
    <source>
        <dbReference type="ARBA" id="ARBA00022485"/>
    </source>
</evidence>
<dbReference type="NCBIfam" id="NF007078">
    <property type="entry name" value="PRK09529.1"/>
    <property type="match status" value="1"/>
</dbReference>
<dbReference type="PANTHER" id="PTHR42281:SF1">
    <property type="entry name" value="ACETYL-COA DECARBONYLASE_SYNTHASE COMPLEX SUBUNIT BETA 1"/>
    <property type="match status" value="1"/>
</dbReference>
<keyword evidence="10" id="KW-0012">Acyltransferase</keyword>
<dbReference type="InterPro" id="IPR045822">
    <property type="entry name" value="ACS_CODH_B_C"/>
</dbReference>
<reference evidence="10 11" key="1">
    <citation type="submission" date="2015-09" db="EMBL/GenBank/DDBJ databases">
        <title>Genome sequence of Acetobacterium wieringae DSM 1911.</title>
        <authorList>
            <person name="Poehlein A."/>
            <person name="Bengelsdorf F.R."/>
            <person name="Schiel-Bengelsdorf B."/>
            <person name="Duerre P."/>
            <person name="Daniel R."/>
        </authorList>
    </citation>
    <scope>NUCLEOTIDE SEQUENCE [LARGE SCALE GENOMIC DNA]</scope>
    <source>
        <strain evidence="10 11">DSM 1911</strain>
    </source>
</reference>
<dbReference type="SUPFAM" id="SSF56821">
    <property type="entry name" value="Prismane protein-like"/>
    <property type="match status" value="1"/>
</dbReference>
<keyword evidence="3" id="KW-0533">Nickel</keyword>
<evidence type="ECO:0000313" key="10">
    <source>
        <dbReference type="EMBL" id="OFV69353.1"/>
    </source>
</evidence>
<dbReference type="InterPro" id="IPR011254">
    <property type="entry name" value="Prismane-like_sf"/>
</dbReference>
<dbReference type="NCBIfam" id="NF040764">
    <property type="entry name" value="CODH_ACS_al_bet"/>
    <property type="match status" value="1"/>
</dbReference>
<evidence type="ECO:0000256" key="6">
    <source>
        <dbReference type="ARBA" id="ARBA00023004"/>
    </source>
</evidence>
<comment type="caution">
    <text evidence="10">The sequence shown here is derived from an EMBL/GenBank/DDBJ whole genome shotgun (WGS) entry which is preliminary data.</text>
</comment>
<dbReference type="GO" id="GO:0051539">
    <property type="term" value="F:4 iron, 4 sulfur cluster binding"/>
    <property type="evidence" value="ECO:0007669"/>
    <property type="project" value="UniProtKB-KW"/>
</dbReference>
<dbReference type="GO" id="GO:0046872">
    <property type="term" value="F:metal ion binding"/>
    <property type="evidence" value="ECO:0007669"/>
    <property type="project" value="UniProtKB-KW"/>
</dbReference>
<accession>A0A1F2PDM8</accession>
<dbReference type="InterPro" id="IPR004461">
    <property type="entry name" value="CO_DH/Ac-CoA_synth_bsu"/>
</dbReference>
<dbReference type="Gene3D" id="3.40.970.20">
    <property type="entry name" value="Carbon monoxide dehydrogenase alpha subunit. Chain D, domain 4"/>
    <property type="match status" value="1"/>
</dbReference>
<dbReference type="AlphaFoldDB" id="A0A1F2PDM8"/>
<protein>
    <recommendedName>
        <fullName evidence="1">CO-methylating acetyl-CoA synthase</fullName>
        <ecNumber evidence="1">2.3.1.169</ecNumber>
    </recommendedName>
</protein>
<dbReference type="InterPro" id="IPR041350">
    <property type="entry name" value="CODH_A_N"/>
</dbReference>
<dbReference type="Pfam" id="PF19436">
    <property type="entry name" value="ACS_CODH_B_C"/>
    <property type="match status" value="1"/>
</dbReference>
<evidence type="ECO:0000256" key="1">
    <source>
        <dbReference type="ARBA" id="ARBA00012244"/>
    </source>
</evidence>
<proteinExistence type="predicted"/>
<organism evidence="10 11">
    <name type="scientific">Acetobacterium wieringae</name>
    <dbReference type="NCBI Taxonomy" id="52694"/>
    <lineage>
        <taxon>Bacteria</taxon>
        <taxon>Bacillati</taxon>
        <taxon>Bacillota</taxon>
        <taxon>Clostridia</taxon>
        <taxon>Eubacteriales</taxon>
        <taxon>Eubacteriaceae</taxon>
        <taxon>Acetobacterium</taxon>
    </lineage>
</organism>
<evidence type="ECO:0000259" key="9">
    <source>
        <dbReference type="Pfam" id="PF19436"/>
    </source>
</evidence>
<dbReference type="EMBL" id="LKEU01000042">
    <property type="protein sequence ID" value="OFV69353.1"/>
    <property type="molecule type" value="Genomic_DNA"/>
</dbReference>
<dbReference type="Gene3D" id="3.40.50.2030">
    <property type="match status" value="1"/>
</dbReference>
<dbReference type="Gene3D" id="1.10.8.190">
    <property type="entry name" value="Carbon monoxide dehydrogenase alpha subunit. Chain M, domain 1"/>
    <property type="match status" value="1"/>
</dbReference>